<dbReference type="AlphaFoldDB" id="A0A1I5NFD6"/>
<protein>
    <recommendedName>
        <fullName evidence="3">Antitoxin Xre/MbcA/ParS-like toxin-binding domain-containing protein</fullName>
    </recommendedName>
</protein>
<proteinExistence type="predicted"/>
<gene>
    <name evidence="1" type="ORF">SAMN04488060_1801</name>
</gene>
<evidence type="ECO:0008006" key="3">
    <source>
        <dbReference type="Google" id="ProtNLM"/>
    </source>
</evidence>
<accession>A0A1I5NFD6</accession>
<name>A0A1I5NFD6_9SPHN</name>
<reference evidence="2" key="1">
    <citation type="submission" date="2016-10" db="EMBL/GenBank/DDBJ databases">
        <authorList>
            <person name="Varghese N."/>
            <person name="Submissions S."/>
        </authorList>
    </citation>
    <scope>NUCLEOTIDE SEQUENCE [LARGE SCALE GENOMIC DNA]</scope>
    <source>
        <strain evidence="2">CGMCC 1.7715</strain>
    </source>
</reference>
<keyword evidence="2" id="KW-1185">Reference proteome</keyword>
<sequence length="115" mass="12609">MGTQIIGKFFSNAGNIRGYPAQSSPKLVKQTRSPKSNFAPIGRARIKCAKGRMMTEEDILDLVEPRFGSRDLALQWYETRALSGFRGKTAKQLVVRGQASEVAKYVAAIDAGIFA</sequence>
<evidence type="ECO:0000313" key="2">
    <source>
        <dbReference type="Proteomes" id="UP000199331"/>
    </source>
</evidence>
<dbReference type="Proteomes" id="UP000199331">
    <property type="component" value="Unassembled WGS sequence"/>
</dbReference>
<organism evidence="1 2">
    <name type="scientific">Qipengyuania nanhaisediminis</name>
    <dbReference type="NCBI Taxonomy" id="604088"/>
    <lineage>
        <taxon>Bacteria</taxon>
        <taxon>Pseudomonadati</taxon>
        <taxon>Pseudomonadota</taxon>
        <taxon>Alphaproteobacteria</taxon>
        <taxon>Sphingomonadales</taxon>
        <taxon>Erythrobacteraceae</taxon>
        <taxon>Qipengyuania</taxon>
    </lineage>
</organism>
<evidence type="ECO:0000313" key="1">
    <source>
        <dbReference type="EMBL" id="SFP20402.1"/>
    </source>
</evidence>
<dbReference type="EMBL" id="FOWZ01000003">
    <property type="protein sequence ID" value="SFP20402.1"/>
    <property type="molecule type" value="Genomic_DNA"/>
</dbReference>